<gene>
    <name evidence="2" type="ORF">BXY75_2276</name>
</gene>
<comment type="caution">
    <text evidence="2">The sequence shown here is derived from an EMBL/GenBank/DDBJ whole genome shotgun (WGS) entry which is preliminary data.</text>
</comment>
<dbReference type="Gene3D" id="3.40.50.1820">
    <property type="entry name" value="alpha/beta hydrolase"/>
    <property type="match status" value="1"/>
</dbReference>
<evidence type="ECO:0000313" key="2">
    <source>
        <dbReference type="EMBL" id="RMA58895.1"/>
    </source>
</evidence>
<dbReference type="InterPro" id="IPR029058">
    <property type="entry name" value="AB_hydrolase_fold"/>
</dbReference>
<dbReference type="AlphaFoldDB" id="A0A3L9YL75"/>
<keyword evidence="3" id="KW-1185">Reference proteome</keyword>
<dbReference type="EMBL" id="REFC01000013">
    <property type="protein sequence ID" value="RMA58895.1"/>
    <property type="molecule type" value="Genomic_DNA"/>
</dbReference>
<dbReference type="SUPFAM" id="SSF53474">
    <property type="entry name" value="alpha/beta-Hydrolases"/>
    <property type="match status" value="1"/>
</dbReference>
<keyword evidence="1" id="KW-0732">Signal</keyword>
<evidence type="ECO:0008006" key="4">
    <source>
        <dbReference type="Google" id="ProtNLM"/>
    </source>
</evidence>
<proteinExistence type="predicted"/>
<sequence>MNTILKVGLLCLLLFSQHSFAQPISIGTRLSLESDILKEERPLLIYLPPSYYSNSDQKFPVLYILDGDYNFQYVTGLIELQSSISEKIPEMIVVGISGKGTQAYRRNCKPKIEGVEDSGNASEMVQFIESELFPYMKENYKTNDYRILGGHSIGGLFVIDTAMDHPRLFNQYIAISPALWWADKAIHKKAKKIFKDNPNFKSDVYVSLADEKGMEVEPFLKIANSSFKFKQFENENHNSVGEPTYKWALNTTFEKWQVKKLYFDGSEAFKNYHVQVMENFGTDFNIPNGILGYTNYTLKKNASELAATKKIVAENYPESVAYFDSLLAGNFIENKELEEAEALLMETLAVYPQSFEVLQKLSEVKAAQNDSTQANLFIEQAIAYAAVQRVRQWQMNELIEARELLNK</sequence>
<feature type="signal peptide" evidence="1">
    <location>
        <begin position="1"/>
        <end position="21"/>
    </location>
</feature>
<evidence type="ECO:0000313" key="3">
    <source>
        <dbReference type="Proteomes" id="UP000271339"/>
    </source>
</evidence>
<dbReference type="Proteomes" id="UP000271339">
    <property type="component" value="Unassembled WGS sequence"/>
</dbReference>
<name>A0A3L9YL75_9FLAO</name>
<dbReference type="PANTHER" id="PTHR48098:SF6">
    <property type="entry name" value="FERRI-BACILLIBACTIN ESTERASE BESA"/>
    <property type="match status" value="1"/>
</dbReference>
<dbReference type="InterPro" id="IPR000801">
    <property type="entry name" value="Esterase-like"/>
</dbReference>
<evidence type="ECO:0000256" key="1">
    <source>
        <dbReference type="SAM" id="SignalP"/>
    </source>
</evidence>
<feature type="chain" id="PRO_5018046983" description="Alpha/beta superfamily hydrolase" evidence="1">
    <location>
        <begin position="22"/>
        <end position="407"/>
    </location>
</feature>
<dbReference type="PANTHER" id="PTHR48098">
    <property type="entry name" value="ENTEROCHELIN ESTERASE-RELATED"/>
    <property type="match status" value="1"/>
</dbReference>
<reference evidence="2 3" key="1">
    <citation type="submission" date="2018-10" db="EMBL/GenBank/DDBJ databases">
        <title>Genomic Encyclopedia of Archaeal and Bacterial Type Strains, Phase II (KMG-II): from individual species to whole genera.</title>
        <authorList>
            <person name="Goeker M."/>
        </authorList>
    </citation>
    <scope>NUCLEOTIDE SEQUENCE [LARGE SCALE GENOMIC DNA]</scope>
    <source>
        <strain evidence="2 3">DSM 23424</strain>
    </source>
</reference>
<organism evidence="2 3">
    <name type="scientific">Ulvibacter antarcticus</name>
    <dbReference type="NCBI Taxonomy" id="442714"/>
    <lineage>
        <taxon>Bacteria</taxon>
        <taxon>Pseudomonadati</taxon>
        <taxon>Bacteroidota</taxon>
        <taxon>Flavobacteriia</taxon>
        <taxon>Flavobacteriales</taxon>
        <taxon>Flavobacteriaceae</taxon>
        <taxon>Ulvibacter</taxon>
    </lineage>
</organism>
<dbReference type="InterPro" id="IPR050583">
    <property type="entry name" value="Mycobacterial_A85_antigen"/>
</dbReference>
<dbReference type="Pfam" id="PF00756">
    <property type="entry name" value="Esterase"/>
    <property type="match status" value="1"/>
</dbReference>
<protein>
    <recommendedName>
        <fullName evidence="4">Alpha/beta superfamily hydrolase</fullName>
    </recommendedName>
</protein>
<dbReference type="RefSeq" id="WP_121907832.1">
    <property type="nucleotide sequence ID" value="NZ_REFC01000013.1"/>
</dbReference>
<dbReference type="OrthoDB" id="9784036at2"/>
<accession>A0A3L9YL75</accession>